<feature type="non-terminal residue" evidence="3">
    <location>
        <position position="1"/>
    </location>
</feature>
<dbReference type="GO" id="GO:0016491">
    <property type="term" value="F:oxidoreductase activity"/>
    <property type="evidence" value="ECO:0007669"/>
    <property type="project" value="UniProtKB-KW"/>
</dbReference>
<dbReference type="OMA" id="LFWRGPE"/>
<dbReference type="STRING" id="5539.A0A3E2H535"/>
<dbReference type="AlphaFoldDB" id="A0A3E2H535"/>
<dbReference type="Proteomes" id="UP000258309">
    <property type="component" value="Unassembled WGS sequence"/>
</dbReference>
<name>A0A3E2H535_SCYLI</name>
<dbReference type="InterPro" id="IPR023210">
    <property type="entry name" value="NADP_OxRdtase_dom"/>
</dbReference>
<organism evidence="3 4">
    <name type="scientific">Scytalidium lignicola</name>
    <name type="common">Hyphomycete</name>
    <dbReference type="NCBI Taxonomy" id="5539"/>
    <lineage>
        <taxon>Eukaryota</taxon>
        <taxon>Fungi</taxon>
        <taxon>Dikarya</taxon>
        <taxon>Ascomycota</taxon>
        <taxon>Pezizomycotina</taxon>
        <taxon>Leotiomycetes</taxon>
        <taxon>Leotiomycetes incertae sedis</taxon>
        <taxon>Scytalidium</taxon>
    </lineage>
</organism>
<comment type="caution">
    <text evidence="3">The sequence shown here is derived from an EMBL/GenBank/DDBJ whole genome shotgun (WGS) entry which is preliminary data.</text>
</comment>
<dbReference type="EMBL" id="NCSJ02000161">
    <property type="protein sequence ID" value="RFU28500.1"/>
    <property type="molecule type" value="Genomic_DNA"/>
</dbReference>
<gene>
    <name evidence="3" type="ORF">B7463_g7843</name>
</gene>
<dbReference type="GO" id="GO:0005737">
    <property type="term" value="C:cytoplasm"/>
    <property type="evidence" value="ECO:0007669"/>
    <property type="project" value="TreeGrafter"/>
</dbReference>
<feature type="non-terminal residue" evidence="3">
    <location>
        <position position="343"/>
    </location>
</feature>
<proteinExistence type="predicted"/>
<evidence type="ECO:0000313" key="4">
    <source>
        <dbReference type="Proteomes" id="UP000258309"/>
    </source>
</evidence>
<dbReference type="SUPFAM" id="SSF51430">
    <property type="entry name" value="NAD(P)-linked oxidoreductase"/>
    <property type="match status" value="1"/>
</dbReference>
<evidence type="ECO:0000259" key="2">
    <source>
        <dbReference type="Pfam" id="PF00248"/>
    </source>
</evidence>
<dbReference type="OrthoDB" id="37537at2759"/>
<keyword evidence="4" id="KW-1185">Reference proteome</keyword>
<dbReference type="Pfam" id="PF00248">
    <property type="entry name" value="Aldo_ket_red"/>
    <property type="match status" value="1"/>
</dbReference>
<accession>A0A3E2H535</accession>
<reference evidence="3 4" key="1">
    <citation type="submission" date="2018-05" db="EMBL/GenBank/DDBJ databases">
        <title>Draft genome sequence of Scytalidium lignicola DSM 105466, a ubiquitous saprotrophic fungus.</title>
        <authorList>
            <person name="Buettner E."/>
            <person name="Gebauer A.M."/>
            <person name="Hofrichter M."/>
            <person name="Liers C."/>
            <person name="Kellner H."/>
        </authorList>
    </citation>
    <scope>NUCLEOTIDE SEQUENCE [LARGE SCALE GENOMIC DNA]</scope>
    <source>
        <strain evidence="3 4">DSM 105466</strain>
    </source>
</reference>
<dbReference type="Gene3D" id="3.20.20.100">
    <property type="entry name" value="NADP-dependent oxidoreductase domain"/>
    <property type="match status" value="1"/>
</dbReference>
<dbReference type="PANTHER" id="PTHR43625:SF40">
    <property type="entry name" value="ALDO-KETO REDUCTASE YAKC [NADP(+)]"/>
    <property type="match status" value="1"/>
</dbReference>
<evidence type="ECO:0000256" key="1">
    <source>
        <dbReference type="ARBA" id="ARBA00023002"/>
    </source>
</evidence>
<dbReference type="PANTHER" id="PTHR43625">
    <property type="entry name" value="AFLATOXIN B1 ALDEHYDE REDUCTASE"/>
    <property type="match status" value="1"/>
</dbReference>
<protein>
    <recommendedName>
        <fullName evidence="2">NADP-dependent oxidoreductase domain-containing protein</fullName>
    </recommendedName>
</protein>
<evidence type="ECO:0000313" key="3">
    <source>
        <dbReference type="EMBL" id="RFU28500.1"/>
    </source>
</evidence>
<dbReference type="InterPro" id="IPR036812">
    <property type="entry name" value="NAD(P)_OxRdtase_dom_sf"/>
</dbReference>
<feature type="domain" description="NADP-dependent oxidoreductase" evidence="2">
    <location>
        <begin position="21"/>
        <end position="320"/>
    </location>
</feature>
<dbReference type="InterPro" id="IPR050791">
    <property type="entry name" value="Aldo-Keto_reductase"/>
</dbReference>
<keyword evidence="1" id="KW-0560">Oxidoreductase</keyword>
<sequence length="343" mass="37965">MASLSKLPVRQLGKNGPLLPRLGIGLMSLSGVYALPRPDDERLAFLDEAHKKGETFWDTADEYGDSEDLLGKWFAANPDKRKDIFLSTKFGVRRSSDGSKGLSIDSTPEYCRQAIEKSLKRFGLPYVDLYYIHRLDKVTPIEKTMEAMVELKNAGKIKYLGLSECSAESLRRAYAVHPITCVQVEYSPFCIDIESPQRRLLDTARELGVAIVAYSPLGNGILTGTIRTRENVTQPGDQRGILPWLKEENFPKNLAIIDKISDIAKVKGVTTAQLTLAWVLAQGDDIFAIPGTTKVHRLEENLGSLSVSLSTEEEKAIRQLSQDVAGGRFQSLTGYDFADTPAL</sequence>